<evidence type="ECO:0000313" key="4">
    <source>
        <dbReference type="Proteomes" id="UP000286003"/>
    </source>
</evidence>
<dbReference type="InterPro" id="IPR045619">
    <property type="entry name" value="DUF6443"/>
</dbReference>
<dbReference type="InterPro" id="IPR050708">
    <property type="entry name" value="T6SS_VgrG/RHS"/>
</dbReference>
<dbReference type="InterPro" id="IPR006530">
    <property type="entry name" value="YD"/>
</dbReference>
<sequence length="1079" mass="121088">MRMKRFSIFLLFLIVGCALNAQDDYRNYVLSRTMLNGTGTSYLDNITYYDGLGRPFQTIQKAVQSGLPVNKNLATLQEYDAAGREWNSWLPTFAGSSDYLAPAGIKSSAPGNYDNDSRPYSQPVYKASPLNRLTAQYGPGAAWYNAGRPVKTEYLLNTNASPLKCIKYGVSSTGGLTGNSTTFYTSGELSVVKTTDEDLNVSYSFTDKQGRTVLTRQMNNSEEHDTYYIYNDKGNLCFVLQPKYQESADLGKYAFQYEYDARGRCTKKKLPGADFVEYTYNDADQLIFSQDGNQRAQATKKWTYYLYDKFGRLTEQGECTNKSATSSPVVYIHNYYDGYGFINGTGFTDSNYKLTEAQKAYGKGYQTGSVISIFGDSKKIYLMYQYDIQGRVVKTVQNNLLDGLDVTETTFTFSSNPQTVVHKNTYKENGTQKSITETYIYTYDYADRISKVEHTLNDTKVVLSENTYNKLGQLVNRSLHGASADIMGYAYNIRNWLTRIESPNLILKLNYGYSAGGGNIASMFWKSGEEGRQKYTFTYDGLGRMLNADHLILGQQDEDDDDWGVTTGLMSIQTGRQIEETPLARENAFTERVTEYDKNGNILKLVRYGQTGANSYGVIDNLTMTLTGNQLNRVDDASTASAYGGGFEFKDAVKQDNEYAYDANGNLTQDLNKGIEDIQYNCLNLPRLVKFKDQSTITYTYAANGTKLRVEHKIGNSTTRTTYCSNVIYEDGTAKCLLTEEGHVSLDDREYHYYLKDHQGNNRVLVNKNGGVEEINHYYPFGGVFASEENVQPYKYNGKELDTKKGLNWYDYGARMYDAALGVFTTIDPSSEKYYPTSPYVYCGGNPINRIDPTGEDWYKDSDGNYHWAERGDDITEGWTWVGSSVSIEISKSKYVNYYENGGIVANKPVNAFDLIASSPKLQNLFLGENSLLSEASKSRLFNGLVSRGTDAIARPIGESLFWSGAGELGGPLVGKAIGWILGKVMAKVSPLLRPLGLGNTGRFISRNLTEKLAMQEILANPAAGEIIERMKPINDPRWFGWRKMQYIHTGLDGNKTVIHYVGKWEEGVLKAVDDFKFK</sequence>
<name>A0AB37M7Q0_9BACE</name>
<proteinExistence type="predicted"/>
<dbReference type="PROSITE" id="PS51257">
    <property type="entry name" value="PROKAR_LIPOPROTEIN"/>
    <property type="match status" value="1"/>
</dbReference>
<dbReference type="EMBL" id="QRQM01000024">
    <property type="protein sequence ID" value="RHN04166.1"/>
    <property type="molecule type" value="Genomic_DNA"/>
</dbReference>
<protein>
    <submittedName>
        <fullName evidence="3">RHS repeat-associated core domain-containing protein</fullName>
    </submittedName>
</protein>
<dbReference type="NCBIfam" id="TIGR01643">
    <property type="entry name" value="YD_repeat_2x"/>
    <property type="match status" value="1"/>
</dbReference>
<dbReference type="Gene3D" id="2.180.10.10">
    <property type="entry name" value="RHS repeat-associated core"/>
    <property type="match status" value="1"/>
</dbReference>
<evidence type="ECO:0000313" key="3">
    <source>
        <dbReference type="EMBL" id="RHN04166.1"/>
    </source>
</evidence>
<dbReference type="NCBIfam" id="TIGR03696">
    <property type="entry name" value="Rhs_assc_core"/>
    <property type="match status" value="1"/>
</dbReference>
<feature type="chain" id="PRO_5044230989" evidence="1">
    <location>
        <begin position="22"/>
        <end position="1079"/>
    </location>
</feature>
<dbReference type="InterPro" id="IPR022385">
    <property type="entry name" value="Rhs_assc_core"/>
</dbReference>
<dbReference type="AlphaFoldDB" id="A0AB37M7Q0"/>
<keyword evidence="1" id="KW-0732">Signal</keyword>
<gene>
    <name evidence="3" type="ORF">DWZ32_18440</name>
</gene>
<dbReference type="PANTHER" id="PTHR32305">
    <property type="match status" value="1"/>
</dbReference>
<dbReference type="PANTHER" id="PTHR32305:SF15">
    <property type="entry name" value="PROTEIN RHSA-RELATED"/>
    <property type="match status" value="1"/>
</dbReference>
<evidence type="ECO:0000259" key="2">
    <source>
        <dbReference type="Pfam" id="PF20041"/>
    </source>
</evidence>
<feature type="signal peptide" evidence="1">
    <location>
        <begin position="1"/>
        <end position="21"/>
    </location>
</feature>
<dbReference type="Proteomes" id="UP000286003">
    <property type="component" value="Unassembled WGS sequence"/>
</dbReference>
<reference evidence="3 4" key="1">
    <citation type="submission" date="2018-08" db="EMBL/GenBank/DDBJ databases">
        <title>A genome reference for cultivated species of the human gut microbiota.</title>
        <authorList>
            <person name="Zou Y."/>
            <person name="Xue W."/>
            <person name="Luo G."/>
        </authorList>
    </citation>
    <scope>NUCLEOTIDE SEQUENCE [LARGE SCALE GENOMIC DNA]</scope>
    <source>
        <strain evidence="3 4">AF31-23</strain>
    </source>
</reference>
<comment type="caution">
    <text evidence="3">The sequence shown here is derived from an EMBL/GenBank/DDBJ whole genome shotgun (WGS) entry which is preliminary data.</text>
</comment>
<evidence type="ECO:0000256" key="1">
    <source>
        <dbReference type="SAM" id="SignalP"/>
    </source>
</evidence>
<organism evidence="3 4">
    <name type="scientific">Bacteroides intestinalis</name>
    <dbReference type="NCBI Taxonomy" id="329854"/>
    <lineage>
        <taxon>Bacteria</taxon>
        <taxon>Pseudomonadati</taxon>
        <taxon>Bacteroidota</taxon>
        <taxon>Bacteroidia</taxon>
        <taxon>Bacteroidales</taxon>
        <taxon>Bacteroidaceae</taxon>
        <taxon>Bacteroides</taxon>
    </lineage>
</organism>
<feature type="domain" description="DUF6443" evidence="2">
    <location>
        <begin position="30"/>
        <end position="155"/>
    </location>
</feature>
<accession>A0AB37M7Q0</accession>
<dbReference type="Pfam" id="PF20041">
    <property type="entry name" value="DUF6443"/>
    <property type="match status" value="1"/>
</dbReference>